<gene>
    <name evidence="1" type="ORF">ERS450000_03945</name>
</gene>
<dbReference type="KEGG" id="nfr:ERS450000_03945"/>
<protein>
    <submittedName>
        <fullName evidence="1">Uncharacterized protein</fullName>
    </submittedName>
</protein>
<dbReference type="RefSeq" id="WP_060593793.1">
    <property type="nucleotide sequence ID" value="NZ_CP031418.1"/>
</dbReference>
<sequence>MNYDHVLLPSGAATTLSEVDAYLTAQRGLPQSAAVAAMAGQINERNAALPEEDAFLADNAEVGGGPTGDVLHVACPYDAIGHVRALLFELATPRGYAVYDPQLAWLLDPAGHVPVTVTHGGAGEFPYLTQALVRQWVPELADPNPYLIVERAPHHYIQTYRGGAEEFTVEYRDGGPDRHFGITLTTPAEVSALIWSWTSGDHAAVAAQPWARVEF</sequence>
<keyword evidence="1" id="KW-0614">Plasmid</keyword>
<accession>A0A0H5PDF8</accession>
<name>A0A0H5PDF8_NOCFR</name>
<organism evidence="1 2">
    <name type="scientific">Nocardia farcinica</name>
    <dbReference type="NCBI Taxonomy" id="37329"/>
    <lineage>
        <taxon>Bacteria</taxon>
        <taxon>Bacillati</taxon>
        <taxon>Actinomycetota</taxon>
        <taxon>Actinomycetes</taxon>
        <taxon>Mycobacteriales</taxon>
        <taxon>Nocardiaceae</taxon>
        <taxon>Nocardia</taxon>
    </lineage>
</organism>
<dbReference type="Proteomes" id="UP000057820">
    <property type="component" value="Plasmid 2"/>
</dbReference>
<reference evidence="2" key="1">
    <citation type="submission" date="2015-03" db="EMBL/GenBank/DDBJ databases">
        <authorList>
            <consortium name="Pathogen Informatics"/>
        </authorList>
    </citation>
    <scope>NUCLEOTIDE SEQUENCE [LARGE SCALE GENOMIC DNA]</scope>
    <source>
        <strain evidence="2">NCTC11134</strain>
        <plasmid evidence="2">2</plasmid>
    </source>
</reference>
<evidence type="ECO:0000313" key="2">
    <source>
        <dbReference type="Proteomes" id="UP000057820"/>
    </source>
</evidence>
<dbReference type="EMBL" id="LN868939">
    <property type="protein sequence ID" value="CRY80601.1"/>
    <property type="molecule type" value="Genomic_DNA"/>
</dbReference>
<proteinExistence type="predicted"/>
<dbReference type="AlphaFoldDB" id="A0A0H5PDF8"/>
<evidence type="ECO:0000313" key="1">
    <source>
        <dbReference type="EMBL" id="CRY80601.1"/>
    </source>
</evidence>
<geneLocation type="plasmid" evidence="1">
    <name>2</name>
</geneLocation>